<dbReference type="Ensembl" id="ENSPLOT00000024037.1">
    <property type="protein sequence ID" value="ENSPLOP00000021763.1"/>
    <property type="gene ID" value="ENSPLOG00000015934.1"/>
</dbReference>
<dbReference type="OMA" id="PHPRCER"/>
<name>A0A8C9D8A3_PANLE</name>
<proteinExistence type="predicted"/>
<reference evidence="2" key="3">
    <citation type="submission" date="2025-09" db="UniProtKB">
        <authorList>
            <consortium name="Ensembl"/>
        </authorList>
    </citation>
    <scope>IDENTIFICATION</scope>
</reference>
<evidence type="ECO:0000313" key="2">
    <source>
        <dbReference type="Ensembl" id="ENSPLOP00000021763.1"/>
    </source>
</evidence>
<protein>
    <submittedName>
        <fullName evidence="2">Uncharacterized protein</fullName>
    </submittedName>
</protein>
<reference evidence="2" key="1">
    <citation type="journal article" date="2019" name="bioRxiv">
        <title>Long live the king: chromosome-level assembly of the lion (Panthera leo) using linked-read, Hi-C, and long read data.</title>
        <authorList>
            <person name="Armstrong E.E."/>
            <person name="Taylor R.W."/>
            <person name="Miller D.E."/>
            <person name="Kaelin C."/>
            <person name="Barsh G."/>
            <person name="Hadly E.A."/>
            <person name="Petrov D."/>
        </authorList>
    </citation>
    <scope>NUCLEOTIDE SEQUENCE [LARGE SCALE GENOMIC DNA]</scope>
</reference>
<evidence type="ECO:0000313" key="3">
    <source>
        <dbReference type="Proteomes" id="UP000694399"/>
    </source>
</evidence>
<organism evidence="2 3">
    <name type="scientific">Panthera leo</name>
    <name type="common">Lion</name>
    <dbReference type="NCBI Taxonomy" id="9689"/>
    <lineage>
        <taxon>Eukaryota</taxon>
        <taxon>Metazoa</taxon>
        <taxon>Chordata</taxon>
        <taxon>Craniata</taxon>
        <taxon>Vertebrata</taxon>
        <taxon>Euteleostomi</taxon>
        <taxon>Mammalia</taxon>
        <taxon>Eutheria</taxon>
        <taxon>Laurasiatheria</taxon>
        <taxon>Carnivora</taxon>
        <taxon>Feliformia</taxon>
        <taxon>Felidae</taxon>
        <taxon>Pantherinae</taxon>
        <taxon>Panthera</taxon>
    </lineage>
</organism>
<accession>A0A8C9D8A3</accession>
<dbReference type="GeneTree" id="ENSGT00900000143752"/>
<feature type="region of interest" description="Disordered" evidence="1">
    <location>
        <begin position="1"/>
        <end position="21"/>
    </location>
</feature>
<reference evidence="2" key="2">
    <citation type="submission" date="2025-08" db="UniProtKB">
        <authorList>
            <consortium name="Ensembl"/>
        </authorList>
    </citation>
    <scope>IDENTIFICATION</scope>
</reference>
<keyword evidence="3" id="KW-1185">Reference proteome</keyword>
<evidence type="ECO:0000256" key="1">
    <source>
        <dbReference type="SAM" id="MobiDB-lite"/>
    </source>
</evidence>
<sequence length="132" mass="14875">MGQDRVDAWPSPQSFFPSPERKRENGVALCPEWPQPALWACALGKGLVTWPLWSRHFVSPILSPQPQSSISPSHCGHGLEGPRYLLPPPWELDQFLRFLELCPGTYCAHSRVKWKHSGCSCHLLLPLTVPIK</sequence>
<dbReference type="Proteomes" id="UP000694399">
    <property type="component" value="Chromosome D1"/>
</dbReference>
<dbReference type="AlphaFoldDB" id="A0A8C9D8A3"/>